<keyword evidence="3" id="KW-1185">Reference proteome</keyword>
<dbReference type="Proteomes" id="UP000075886">
    <property type="component" value="Unassembled WGS sequence"/>
</dbReference>
<sequence length="359" mass="39404">MPTAATAAVKERIEVLFNGRTTLLGQPTLLYPFLGQLHGLRQRVAVGFDELLEVGSLQSIHLTHLQRHHTHRAYRFRPKEGDRTEVCPIDQMAQLDAIGRVDGGRSEREKVHGIGCSTRRQYRVLLQVQLKPELIGDVLQDVQGQLAKHVRPAQERSVGDLHQHRAAQVIRSLRPNRPHVEVVHPVVATEMAAHLPVDGAPEPFRPAERIDLVQDLVVPGAAGVGGDDRPDQQQQDVGGPNPTAQEQQRLGPLVQEVMRGGERMSTLEANLERDHHRAEIAIGDGGVVLEIAQPGGHVLRADGTRRDVVLEVGAVVGTDGKPLAVGDRVVEMIPPLILTPEHIDQKVRLEAVVVQQDES</sequence>
<protein>
    <submittedName>
        <fullName evidence="2">Uncharacterized protein</fullName>
    </submittedName>
</protein>
<dbReference type="EMBL" id="AXCN02002075">
    <property type="status" value="NOT_ANNOTATED_CDS"/>
    <property type="molecule type" value="Genomic_DNA"/>
</dbReference>
<dbReference type="AlphaFoldDB" id="A0A182Q0H0"/>
<evidence type="ECO:0000313" key="3">
    <source>
        <dbReference type="Proteomes" id="UP000075886"/>
    </source>
</evidence>
<reference evidence="2" key="2">
    <citation type="submission" date="2020-05" db="UniProtKB">
        <authorList>
            <consortium name="EnsemblMetazoa"/>
        </authorList>
    </citation>
    <scope>IDENTIFICATION</scope>
    <source>
        <strain evidence="2">FAR1</strain>
    </source>
</reference>
<evidence type="ECO:0000313" key="2">
    <source>
        <dbReference type="EnsemblMetazoa" id="AFAF000609-PA"/>
    </source>
</evidence>
<feature type="region of interest" description="Disordered" evidence="1">
    <location>
        <begin position="220"/>
        <end position="250"/>
    </location>
</feature>
<organism evidence="2 3">
    <name type="scientific">Anopheles farauti</name>
    <dbReference type="NCBI Taxonomy" id="69004"/>
    <lineage>
        <taxon>Eukaryota</taxon>
        <taxon>Metazoa</taxon>
        <taxon>Ecdysozoa</taxon>
        <taxon>Arthropoda</taxon>
        <taxon>Hexapoda</taxon>
        <taxon>Insecta</taxon>
        <taxon>Pterygota</taxon>
        <taxon>Neoptera</taxon>
        <taxon>Endopterygota</taxon>
        <taxon>Diptera</taxon>
        <taxon>Nematocera</taxon>
        <taxon>Culicoidea</taxon>
        <taxon>Culicidae</taxon>
        <taxon>Anophelinae</taxon>
        <taxon>Anopheles</taxon>
    </lineage>
</organism>
<dbReference type="VEuPathDB" id="VectorBase:AFAF000609"/>
<dbReference type="EnsemblMetazoa" id="AFAF000609-RA">
    <property type="protein sequence ID" value="AFAF000609-PA"/>
    <property type="gene ID" value="AFAF000609"/>
</dbReference>
<name>A0A182Q0H0_9DIPT</name>
<reference evidence="3" key="1">
    <citation type="submission" date="2014-01" db="EMBL/GenBank/DDBJ databases">
        <title>The Genome Sequence of Anopheles farauti FAR1 (V2).</title>
        <authorList>
            <consortium name="The Broad Institute Genomics Platform"/>
            <person name="Neafsey D.E."/>
            <person name="Besansky N."/>
            <person name="Howell P."/>
            <person name="Walton C."/>
            <person name="Young S.K."/>
            <person name="Zeng Q."/>
            <person name="Gargeya S."/>
            <person name="Fitzgerald M."/>
            <person name="Haas B."/>
            <person name="Abouelleil A."/>
            <person name="Allen A.W."/>
            <person name="Alvarado L."/>
            <person name="Arachchi H.M."/>
            <person name="Berlin A.M."/>
            <person name="Chapman S.B."/>
            <person name="Gainer-Dewar J."/>
            <person name="Goldberg J."/>
            <person name="Griggs A."/>
            <person name="Gujja S."/>
            <person name="Hansen M."/>
            <person name="Howarth C."/>
            <person name="Imamovic A."/>
            <person name="Ireland A."/>
            <person name="Larimer J."/>
            <person name="McCowan C."/>
            <person name="Murphy C."/>
            <person name="Pearson M."/>
            <person name="Poon T.W."/>
            <person name="Priest M."/>
            <person name="Roberts A."/>
            <person name="Saif S."/>
            <person name="Shea T."/>
            <person name="Sisk P."/>
            <person name="Sykes S."/>
            <person name="Wortman J."/>
            <person name="Nusbaum C."/>
            <person name="Birren B."/>
        </authorList>
    </citation>
    <scope>NUCLEOTIDE SEQUENCE [LARGE SCALE GENOMIC DNA]</scope>
    <source>
        <strain evidence="3">FAR1</strain>
    </source>
</reference>
<accession>A0A182Q0H0</accession>
<evidence type="ECO:0000256" key="1">
    <source>
        <dbReference type="SAM" id="MobiDB-lite"/>
    </source>
</evidence>
<proteinExistence type="predicted"/>